<evidence type="ECO:0000313" key="3">
    <source>
        <dbReference type="EMBL" id="EEW26320.1"/>
    </source>
</evidence>
<dbReference type="RefSeq" id="WP_008027927.1">
    <property type="nucleotide sequence ID" value="NZ_ACYY01000003.1"/>
</dbReference>
<dbReference type="EMBL" id="ACYY01000003">
    <property type="protein sequence ID" value="EEW26320.1"/>
    <property type="molecule type" value="Genomic_DNA"/>
</dbReference>
<keyword evidence="2" id="KW-0732">Signal</keyword>
<dbReference type="Pfam" id="PF13432">
    <property type="entry name" value="TPR_16"/>
    <property type="match status" value="1"/>
</dbReference>
<accession>C8RXS2</accession>
<dbReference type="SUPFAM" id="SSF48452">
    <property type="entry name" value="TPR-like"/>
    <property type="match status" value="1"/>
</dbReference>
<dbReference type="OrthoDB" id="495305at2"/>
<dbReference type="STRING" id="371731.Rsw2DRAFT_0600"/>
<evidence type="ECO:0000256" key="2">
    <source>
        <dbReference type="SAM" id="SignalP"/>
    </source>
</evidence>
<reference evidence="3 4" key="1">
    <citation type="submission" date="2009-08" db="EMBL/GenBank/DDBJ databases">
        <title>The draft genome of Rhodobacter sp. SW2.</title>
        <authorList>
            <consortium name="US DOE Joint Genome Institute (JGI-PGF)"/>
            <person name="Lucas S."/>
            <person name="Copeland A."/>
            <person name="Lapidus A."/>
            <person name="Glavina del Rio T."/>
            <person name="Tice H."/>
            <person name="Bruce D."/>
            <person name="Goodwin L."/>
            <person name="Pitluck S."/>
            <person name="Larimer F."/>
            <person name="Land M.L."/>
            <person name="Hauser L."/>
            <person name="Emerson D."/>
        </authorList>
    </citation>
    <scope>NUCLEOTIDE SEQUENCE [LARGE SCALE GENOMIC DNA]</scope>
    <source>
        <strain evidence="3 4">SW2</strain>
    </source>
</reference>
<dbReference type="Gene3D" id="1.25.40.10">
    <property type="entry name" value="Tetratricopeptide repeat domain"/>
    <property type="match status" value="1"/>
</dbReference>
<dbReference type="InterPro" id="IPR019734">
    <property type="entry name" value="TPR_rpt"/>
</dbReference>
<dbReference type="Pfam" id="PF13374">
    <property type="entry name" value="TPR_10"/>
    <property type="match status" value="1"/>
</dbReference>
<dbReference type="PROSITE" id="PS50005">
    <property type="entry name" value="TPR"/>
    <property type="match status" value="1"/>
</dbReference>
<gene>
    <name evidence="3" type="ORF">Rsw2DRAFT_0600</name>
</gene>
<feature type="repeat" description="TPR" evidence="1">
    <location>
        <begin position="76"/>
        <end position="109"/>
    </location>
</feature>
<dbReference type="SMART" id="SM00028">
    <property type="entry name" value="TPR"/>
    <property type="match status" value="2"/>
</dbReference>
<name>C8RXS2_9RHOB</name>
<proteinExistence type="predicted"/>
<feature type="signal peptide" evidence="2">
    <location>
        <begin position="1"/>
        <end position="25"/>
    </location>
</feature>
<feature type="chain" id="PRO_5002990385" evidence="2">
    <location>
        <begin position="26"/>
        <end position="188"/>
    </location>
</feature>
<dbReference type="InterPro" id="IPR011990">
    <property type="entry name" value="TPR-like_helical_dom_sf"/>
</dbReference>
<dbReference type="Proteomes" id="UP000010121">
    <property type="component" value="Unassembled WGS sequence"/>
</dbReference>
<keyword evidence="1" id="KW-0802">TPR repeat</keyword>
<keyword evidence="4" id="KW-1185">Reference proteome</keyword>
<evidence type="ECO:0000313" key="4">
    <source>
        <dbReference type="Proteomes" id="UP000010121"/>
    </source>
</evidence>
<dbReference type="PROSITE" id="PS51257">
    <property type="entry name" value="PROKAR_LIPOPROTEIN"/>
    <property type="match status" value="1"/>
</dbReference>
<dbReference type="AlphaFoldDB" id="C8RXS2"/>
<evidence type="ECO:0000256" key="1">
    <source>
        <dbReference type="PROSITE-ProRule" id="PRU00339"/>
    </source>
</evidence>
<sequence length="188" mass="19893">MTRAVVCLLCFSLLAACQSTGGLSAADAARNAPPGSDAHGQGVDGLLVGHRLMAAGEYELALRAYLRSAAEQGMNVDVLSALGSANLHLGRLGQAEQLLRRAVELDPSFVPAQNNLGVVLMERGKPAEARVVFQQAFALDSGETDSIRENLRLAIAQSENSGYTEPEATHSFSLVRRGQGQYDLLSSL</sequence>
<comment type="caution">
    <text evidence="3">The sequence shown here is derived from an EMBL/GenBank/DDBJ whole genome shotgun (WGS) entry which is preliminary data.</text>
</comment>
<organism evidence="3 4">
    <name type="scientific">Rhodobacter ferrooxidans</name>
    <dbReference type="NCBI Taxonomy" id="371731"/>
    <lineage>
        <taxon>Bacteria</taxon>
        <taxon>Pseudomonadati</taxon>
        <taxon>Pseudomonadota</taxon>
        <taxon>Alphaproteobacteria</taxon>
        <taxon>Rhodobacterales</taxon>
        <taxon>Rhodobacter group</taxon>
        <taxon>Rhodobacter</taxon>
    </lineage>
</organism>
<dbReference type="eggNOG" id="COG0457">
    <property type="taxonomic scope" value="Bacteria"/>
</dbReference>
<protein>
    <submittedName>
        <fullName evidence="3">TPR repeat-containing protein</fullName>
    </submittedName>
</protein>